<keyword evidence="3" id="KW-1185">Reference proteome</keyword>
<gene>
    <name evidence="2" type="ORF">HNR22_004237</name>
</gene>
<comment type="caution">
    <text evidence="2">The sequence shown here is derived from an EMBL/GenBank/DDBJ whole genome shotgun (WGS) entry which is preliminary data.</text>
</comment>
<organism evidence="2 3">
    <name type="scientific">Micromonospora jinlongensis</name>
    <dbReference type="NCBI Taxonomy" id="1287877"/>
    <lineage>
        <taxon>Bacteria</taxon>
        <taxon>Bacillati</taxon>
        <taxon>Actinomycetota</taxon>
        <taxon>Actinomycetes</taxon>
        <taxon>Micromonosporales</taxon>
        <taxon>Micromonosporaceae</taxon>
        <taxon>Micromonospora</taxon>
    </lineage>
</organism>
<dbReference type="RefSeq" id="WP_179781792.1">
    <property type="nucleotide sequence ID" value="NZ_JACCHK010000001.1"/>
</dbReference>
<dbReference type="EMBL" id="JACCHK010000001">
    <property type="protein sequence ID" value="NYH44510.1"/>
    <property type="molecule type" value="Genomic_DNA"/>
</dbReference>
<feature type="compositionally biased region" description="Pro residues" evidence="1">
    <location>
        <begin position="91"/>
        <end position="103"/>
    </location>
</feature>
<feature type="compositionally biased region" description="Pro residues" evidence="1">
    <location>
        <begin position="63"/>
        <end position="74"/>
    </location>
</feature>
<evidence type="ECO:0000313" key="2">
    <source>
        <dbReference type="EMBL" id="NYH44510.1"/>
    </source>
</evidence>
<feature type="region of interest" description="Disordered" evidence="1">
    <location>
        <begin position="45"/>
        <end position="109"/>
    </location>
</feature>
<accession>A0A7Y9X558</accession>
<sequence length="175" mass="17684">MSHRQAEPGDLLERPITVHLPSRVTLLAALLLLPLTACADPEGAGPLAAPSASDTPTADAPTPGAPRPAQPAAPPSRAFTPPLSRTLPPSIGTPPKPPKPTPPTDLRDSGLIAGHITRGGSGPCYGLVAEDGRAYALHGPGAGNLTEGSFVTLRVVSRSSDIDCGPGIRVSIVAP</sequence>
<proteinExistence type="predicted"/>
<evidence type="ECO:0000256" key="1">
    <source>
        <dbReference type="SAM" id="MobiDB-lite"/>
    </source>
</evidence>
<evidence type="ECO:0000313" key="3">
    <source>
        <dbReference type="Proteomes" id="UP000523545"/>
    </source>
</evidence>
<protein>
    <submittedName>
        <fullName evidence="2">Uncharacterized protein</fullName>
    </submittedName>
</protein>
<dbReference type="AlphaFoldDB" id="A0A7Y9X558"/>
<feature type="compositionally biased region" description="Low complexity" evidence="1">
    <location>
        <begin position="46"/>
        <end position="62"/>
    </location>
</feature>
<name>A0A7Y9X558_9ACTN</name>
<dbReference type="Proteomes" id="UP000523545">
    <property type="component" value="Unassembled WGS sequence"/>
</dbReference>
<reference evidence="2 3" key="1">
    <citation type="submission" date="2020-07" db="EMBL/GenBank/DDBJ databases">
        <title>Sequencing the genomes of 1000 actinobacteria strains.</title>
        <authorList>
            <person name="Klenk H.-P."/>
        </authorList>
    </citation>
    <scope>NUCLEOTIDE SEQUENCE [LARGE SCALE GENOMIC DNA]</scope>
    <source>
        <strain evidence="2 3">DSM 45876</strain>
    </source>
</reference>